<keyword evidence="6" id="KW-0539">Nucleus</keyword>
<dbReference type="EMBL" id="LT598446">
    <property type="protein sequence ID" value="SCU85878.1"/>
    <property type="molecule type" value="Genomic_DNA"/>
</dbReference>
<feature type="domain" description="AAA+ ATPase" evidence="9">
    <location>
        <begin position="97"/>
        <end position="248"/>
    </location>
</feature>
<dbReference type="Pfam" id="PF25812">
    <property type="entry name" value="RAD24_helical"/>
    <property type="match status" value="1"/>
</dbReference>
<comment type="subcellular location">
    <subcellularLocation>
        <location evidence="1">Nucleus</location>
    </subcellularLocation>
</comment>
<evidence type="ECO:0000256" key="2">
    <source>
        <dbReference type="ARBA" id="ARBA00006168"/>
    </source>
</evidence>
<dbReference type="Gene3D" id="3.40.50.300">
    <property type="entry name" value="P-loop containing nucleotide triphosphate hydrolases"/>
    <property type="match status" value="1"/>
</dbReference>
<keyword evidence="4" id="KW-0227">DNA damage</keyword>
<evidence type="ECO:0000256" key="8">
    <source>
        <dbReference type="SAM" id="MobiDB-lite"/>
    </source>
</evidence>
<sequence length="640" mass="71859">MTVMKPRLKRSLSSLSSQINESRESTSPRRSDVRVNKRSRASNSSAALPGCNTARQAENSEWHQKYQPQELSDLVLHKRKLQDVRNILEPMVSGESSCRILLLTGPAGCAKSTCIKLLAEELISNRVHKPSGLTLVSKTSQESPYCIEYDGSNLPSGVSKTDHFDNFLTEARYRTGPNLAVLLAEDLPNVFHQSTRTQFQQALLRWLYSSQAQLPPLVICLTECELQALDSKNLGFSIDTHFIAETVLGFDNLIHPRLQRIKFNPINKTLLKKHLNDICVQERHAFIPGKWEHRNTFISNAIQNCGDIRSSTSALQLWATTTGSSLPNNGTREHSISYFQGLGRIMYGSKEICDDNQMINQLVLSSSANLGETLKLGLLENYAAYNKQKFPVSYAMDILDALSLGDTMSSDSSMQDLQEALEYPLRVARRKLSELNGEQSLSHSKPNFPRESKVRKLCKLFVSDVDNYSYITMQKYNSWHTFRNIALHFGFFAPLIRKHRNYKKKALNHHLNSLGSPSERCAIIEANASILAVDEEQDVLKRIGGDLSLVNATQDFESKEKEDEPAASNSKTLAFLRLYNKNSVSEGIMDGDENDDMSDEISDPIVHSEDGDDDSLDFSDEDDTIYDILASQSPRKPGRA</sequence>
<dbReference type="OrthoDB" id="10265971at2759"/>
<dbReference type="GO" id="GO:0003682">
    <property type="term" value="F:chromatin binding"/>
    <property type="evidence" value="ECO:0007669"/>
    <property type="project" value="TreeGrafter"/>
</dbReference>
<dbReference type="SMART" id="SM00382">
    <property type="entry name" value="AAA"/>
    <property type="match status" value="1"/>
</dbReference>
<protein>
    <submittedName>
        <fullName evidence="10">LANO_0C05820g1_1</fullName>
    </submittedName>
</protein>
<keyword evidence="5" id="KW-0067">ATP-binding</keyword>
<reference evidence="11" key="1">
    <citation type="submission" date="2016-03" db="EMBL/GenBank/DDBJ databases">
        <authorList>
            <person name="Devillers Hugo."/>
        </authorList>
    </citation>
    <scope>NUCLEOTIDE SEQUENCE [LARGE SCALE GENOMIC DNA]</scope>
</reference>
<dbReference type="GO" id="GO:0005634">
    <property type="term" value="C:nucleus"/>
    <property type="evidence" value="ECO:0007669"/>
    <property type="project" value="UniProtKB-SubCell"/>
</dbReference>
<evidence type="ECO:0000256" key="6">
    <source>
        <dbReference type="ARBA" id="ARBA00023242"/>
    </source>
</evidence>
<feature type="compositionally biased region" description="Acidic residues" evidence="8">
    <location>
        <begin position="610"/>
        <end position="625"/>
    </location>
</feature>
<feature type="compositionally biased region" description="Basic and acidic residues" evidence="8">
    <location>
        <begin position="21"/>
        <end position="35"/>
    </location>
</feature>
<dbReference type="Proteomes" id="UP000189911">
    <property type="component" value="Chromosome C"/>
</dbReference>
<dbReference type="GO" id="GO:0006281">
    <property type="term" value="P:DNA repair"/>
    <property type="evidence" value="ECO:0007669"/>
    <property type="project" value="InterPro"/>
</dbReference>
<evidence type="ECO:0000256" key="4">
    <source>
        <dbReference type="ARBA" id="ARBA00022763"/>
    </source>
</evidence>
<feature type="region of interest" description="Disordered" evidence="8">
    <location>
        <begin position="586"/>
        <end position="640"/>
    </location>
</feature>
<evidence type="ECO:0000256" key="7">
    <source>
        <dbReference type="ARBA" id="ARBA00023306"/>
    </source>
</evidence>
<dbReference type="InterPro" id="IPR003593">
    <property type="entry name" value="AAA+_ATPase"/>
</dbReference>
<gene>
    <name evidence="10" type="ORF">LANO_0C05820G</name>
</gene>
<feature type="compositionally biased region" description="Acidic residues" evidence="8">
    <location>
        <begin position="589"/>
        <end position="602"/>
    </location>
</feature>
<evidence type="ECO:0000256" key="3">
    <source>
        <dbReference type="ARBA" id="ARBA00022741"/>
    </source>
</evidence>
<name>A0A1G4J7T7_9SACH</name>
<keyword evidence="11" id="KW-1185">Reference proteome</keyword>
<dbReference type="GO" id="GO:0000077">
    <property type="term" value="P:DNA damage checkpoint signaling"/>
    <property type="evidence" value="ECO:0007669"/>
    <property type="project" value="TreeGrafter"/>
</dbReference>
<evidence type="ECO:0000256" key="5">
    <source>
        <dbReference type="ARBA" id="ARBA00022840"/>
    </source>
</evidence>
<dbReference type="InterPro" id="IPR057927">
    <property type="entry name" value="RAD24-like_helical"/>
</dbReference>
<keyword evidence="3" id="KW-0547">Nucleotide-binding</keyword>
<proteinExistence type="inferred from homology"/>
<dbReference type="GO" id="GO:0003689">
    <property type="term" value="F:DNA clamp loader activity"/>
    <property type="evidence" value="ECO:0007669"/>
    <property type="project" value="TreeGrafter"/>
</dbReference>
<dbReference type="AlphaFoldDB" id="A0A1G4J7T7"/>
<feature type="region of interest" description="Disordered" evidence="8">
    <location>
        <begin position="1"/>
        <end position="64"/>
    </location>
</feature>
<keyword evidence="7" id="KW-0131">Cell cycle</keyword>
<feature type="compositionally biased region" description="Basic residues" evidence="8">
    <location>
        <begin position="1"/>
        <end position="10"/>
    </location>
</feature>
<evidence type="ECO:0000259" key="9">
    <source>
        <dbReference type="SMART" id="SM00382"/>
    </source>
</evidence>
<dbReference type="Pfam" id="PF03215">
    <property type="entry name" value="Rad17"/>
    <property type="match status" value="1"/>
</dbReference>
<dbReference type="PANTHER" id="PTHR12172:SF0">
    <property type="entry name" value="CELL CYCLE CHECKPOINT PROTEIN RAD17"/>
    <property type="match status" value="1"/>
</dbReference>
<accession>A0A1G4J7T7</accession>
<dbReference type="GO" id="GO:0033314">
    <property type="term" value="P:mitotic DNA replication checkpoint signaling"/>
    <property type="evidence" value="ECO:0007669"/>
    <property type="project" value="TreeGrafter"/>
</dbReference>
<comment type="similarity">
    <text evidence="2">Belongs to the rad17/RAD24 family.</text>
</comment>
<evidence type="ECO:0000313" key="11">
    <source>
        <dbReference type="Proteomes" id="UP000189911"/>
    </source>
</evidence>
<dbReference type="PANTHER" id="PTHR12172">
    <property type="entry name" value="CELL CYCLE CHECKPOINT PROTEIN RAD17"/>
    <property type="match status" value="1"/>
</dbReference>
<organism evidence="10 11">
    <name type="scientific">Lachancea nothofagi CBS 11611</name>
    <dbReference type="NCBI Taxonomy" id="1266666"/>
    <lineage>
        <taxon>Eukaryota</taxon>
        <taxon>Fungi</taxon>
        <taxon>Dikarya</taxon>
        <taxon>Ascomycota</taxon>
        <taxon>Saccharomycotina</taxon>
        <taxon>Saccharomycetes</taxon>
        <taxon>Saccharomycetales</taxon>
        <taxon>Saccharomycetaceae</taxon>
        <taxon>Lachancea</taxon>
    </lineage>
</organism>
<dbReference type="InterPro" id="IPR004582">
    <property type="entry name" value="Checkpoint_prot_Rad17_Rad24"/>
</dbReference>
<dbReference type="SUPFAM" id="SSF52540">
    <property type="entry name" value="P-loop containing nucleoside triphosphate hydrolases"/>
    <property type="match status" value="1"/>
</dbReference>
<dbReference type="GO" id="GO:0005524">
    <property type="term" value="F:ATP binding"/>
    <property type="evidence" value="ECO:0007669"/>
    <property type="project" value="UniProtKB-KW"/>
</dbReference>
<evidence type="ECO:0000256" key="1">
    <source>
        <dbReference type="ARBA" id="ARBA00004123"/>
    </source>
</evidence>
<dbReference type="InterPro" id="IPR027417">
    <property type="entry name" value="P-loop_NTPase"/>
</dbReference>
<evidence type="ECO:0000313" key="10">
    <source>
        <dbReference type="EMBL" id="SCU85878.1"/>
    </source>
</evidence>